<dbReference type="Pfam" id="PF14071">
    <property type="entry name" value="YlbD_coat"/>
    <property type="match status" value="1"/>
</dbReference>
<dbReference type="Proteomes" id="UP001342826">
    <property type="component" value="Unassembled WGS sequence"/>
</dbReference>
<keyword evidence="3" id="KW-1185">Reference proteome</keyword>
<dbReference type="EMBL" id="JARTFS010000006">
    <property type="protein sequence ID" value="MED4401698.1"/>
    <property type="molecule type" value="Genomic_DNA"/>
</dbReference>
<name>A0ABU6NYG4_9BACI</name>
<proteinExistence type="predicted"/>
<feature type="compositionally biased region" description="Polar residues" evidence="1">
    <location>
        <begin position="117"/>
        <end position="126"/>
    </location>
</feature>
<dbReference type="InterPro" id="IPR025953">
    <property type="entry name" value="YlbD_coat"/>
</dbReference>
<reference evidence="2 3" key="1">
    <citation type="submission" date="2023-03" db="EMBL/GenBank/DDBJ databases">
        <title>Bacillus Genome Sequencing.</title>
        <authorList>
            <person name="Dunlap C."/>
        </authorList>
    </citation>
    <scope>NUCLEOTIDE SEQUENCE [LARGE SCALE GENOMIC DNA]</scope>
    <source>
        <strain evidence="2 3">NRS-1717</strain>
    </source>
</reference>
<evidence type="ECO:0000256" key="1">
    <source>
        <dbReference type="SAM" id="MobiDB-lite"/>
    </source>
</evidence>
<comment type="caution">
    <text evidence="2">The sequence shown here is derived from an EMBL/GenBank/DDBJ whole genome shotgun (WGS) entry which is preliminary data.</text>
</comment>
<sequence length="133" mass="15608">MTTKNRKQSVEQFKQFVKKHPKLITEVRKGNKGWQELFEDWYLLGENDTIWKRYTEKVTETAKETEKKEEKKNDFFSQIVTAVKKMDAEQVNHHIHNMSSTIATLQNLVEQFGSKGTGQNNSTGNHPFSFRKD</sequence>
<evidence type="ECO:0000313" key="2">
    <source>
        <dbReference type="EMBL" id="MED4401698.1"/>
    </source>
</evidence>
<dbReference type="RefSeq" id="WP_328015174.1">
    <property type="nucleotide sequence ID" value="NZ_JARTFS010000006.1"/>
</dbReference>
<organism evidence="2 3">
    <name type="scientific">Metabacillus fastidiosus</name>
    <dbReference type="NCBI Taxonomy" id="1458"/>
    <lineage>
        <taxon>Bacteria</taxon>
        <taxon>Bacillati</taxon>
        <taxon>Bacillota</taxon>
        <taxon>Bacilli</taxon>
        <taxon>Bacillales</taxon>
        <taxon>Bacillaceae</taxon>
        <taxon>Metabacillus</taxon>
    </lineage>
</organism>
<gene>
    <name evidence="2" type="ORF">P9271_10260</name>
</gene>
<accession>A0ABU6NYG4</accession>
<evidence type="ECO:0000313" key="3">
    <source>
        <dbReference type="Proteomes" id="UP001342826"/>
    </source>
</evidence>
<feature type="region of interest" description="Disordered" evidence="1">
    <location>
        <begin position="113"/>
        <end position="133"/>
    </location>
</feature>
<protein>
    <submittedName>
        <fullName evidence="2">YlbD family protein</fullName>
    </submittedName>
</protein>